<feature type="region of interest" description="Disordered" evidence="5">
    <location>
        <begin position="36"/>
        <end position="63"/>
    </location>
</feature>
<comment type="similarity">
    <text evidence="4">Belongs to the cytochrome P450 family.</text>
</comment>
<keyword evidence="1 3" id="KW-0479">Metal-binding</keyword>
<evidence type="ECO:0000256" key="2">
    <source>
        <dbReference type="ARBA" id="ARBA00023004"/>
    </source>
</evidence>
<evidence type="ECO:0000256" key="3">
    <source>
        <dbReference type="PIRSR" id="PIRSR602401-1"/>
    </source>
</evidence>
<dbReference type="AlphaFoldDB" id="A0A383W138"/>
<dbReference type="PROSITE" id="PS00086">
    <property type="entry name" value="CYTOCHROME_P450"/>
    <property type="match status" value="1"/>
</dbReference>
<sequence length="593" mass="62649">MQLRPLEARQATAGNKPKQISAAPAVRAGLHRVRPQPHTNTRHKQPTSTCNAAATSSTLKDTEITSNPSACPFAAAVGSSKRSQPGAQLSAAEVAALQGPGWAALPNGNTANLPQPEGKHSWNPLQLLLGDFPELQQGEVPFLLERLRLFGPVFKWKFATDTVVAVLEYDTIKSLLQHDGTVMSFWAPPGLQAIGSEAGNKAMADPAARMVQRKTLAPGFSRQALRQVLGKVEAIAASHLAQWAAAEDPIDLAVEGRQLAFDFSTQLLVNFDVPEQQRAAVKAKLDAMFKAMMAPPLNLPGTTFRKGIEAKAALLADIKEVIRQADASSGDGASAFELSLKSHRANQGGAELSEDTIAESGISLLLAGTDTSGGGATAALAMLAQAPEVMQRLRQEQQQVIAQHGPGLSLAAVDSMTYAEAVVKEALRLAPPAGAMMRRTLLDLQIGGKFIPAGSLLYLSTFVGSNFADTQLSPSGLAGLTQRPADMAAAASAWSHVDHSLLQQQFKPERWLKKSEGDGASNVRGSSGLLTFGSGPHVCLGMSLFMVEAKVLLALLAREYDIAAVAPEELRFEQLVAAQLVGNAGSVVRVAKL</sequence>
<proteinExistence type="inferred from homology"/>
<dbReference type="Gene3D" id="1.10.630.10">
    <property type="entry name" value="Cytochrome P450"/>
    <property type="match status" value="1"/>
</dbReference>
<keyword evidence="4" id="KW-0503">Monooxygenase</keyword>
<dbReference type="PANTHER" id="PTHR24286">
    <property type="entry name" value="CYTOCHROME P450 26"/>
    <property type="match status" value="1"/>
</dbReference>
<keyword evidence="3 4" id="KW-0349">Heme</keyword>
<organism evidence="6 7">
    <name type="scientific">Tetradesmus obliquus</name>
    <name type="common">Green alga</name>
    <name type="synonym">Acutodesmus obliquus</name>
    <dbReference type="NCBI Taxonomy" id="3088"/>
    <lineage>
        <taxon>Eukaryota</taxon>
        <taxon>Viridiplantae</taxon>
        <taxon>Chlorophyta</taxon>
        <taxon>core chlorophytes</taxon>
        <taxon>Chlorophyceae</taxon>
        <taxon>CS clade</taxon>
        <taxon>Sphaeropleales</taxon>
        <taxon>Scenedesmaceae</taxon>
        <taxon>Tetradesmus</taxon>
    </lineage>
</organism>
<dbReference type="EMBL" id="FNXT01001036">
    <property type="protein sequence ID" value="SZX71211.1"/>
    <property type="molecule type" value="Genomic_DNA"/>
</dbReference>
<dbReference type="GO" id="GO:0016125">
    <property type="term" value="P:sterol metabolic process"/>
    <property type="evidence" value="ECO:0007669"/>
    <property type="project" value="TreeGrafter"/>
</dbReference>
<evidence type="ECO:0000313" key="6">
    <source>
        <dbReference type="EMBL" id="SZX71211.1"/>
    </source>
</evidence>
<evidence type="ECO:0000313" key="7">
    <source>
        <dbReference type="Proteomes" id="UP000256970"/>
    </source>
</evidence>
<feature type="compositionally biased region" description="Low complexity" evidence="5">
    <location>
        <begin position="47"/>
        <end position="58"/>
    </location>
</feature>
<dbReference type="GO" id="GO:0016705">
    <property type="term" value="F:oxidoreductase activity, acting on paired donors, with incorporation or reduction of molecular oxygen"/>
    <property type="evidence" value="ECO:0007669"/>
    <property type="project" value="InterPro"/>
</dbReference>
<keyword evidence="4" id="KW-0560">Oxidoreductase</keyword>
<evidence type="ECO:0000256" key="4">
    <source>
        <dbReference type="RuleBase" id="RU000461"/>
    </source>
</evidence>
<dbReference type="GO" id="GO:0005506">
    <property type="term" value="F:iron ion binding"/>
    <property type="evidence" value="ECO:0007669"/>
    <property type="project" value="InterPro"/>
</dbReference>
<feature type="binding site" description="axial binding residue" evidence="3">
    <location>
        <position position="539"/>
    </location>
    <ligand>
        <name>heme</name>
        <dbReference type="ChEBI" id="CHEBI:30413"/>
    </ligand>
    <ligandPart>
        <name>Fe</name>
        <dbReference type="ChEBI" id="CHEBI:18248"/>
    </ligandPart>
</feature>
<dbReference type="InterPro" id="IPR017972">
    <property type="entry name" value="Cyt_P450_CS"/>
</dbReference>
<evidence type="ECO:0008006" key="8">
    <source>
        <dbReference type="Google" id="ProtNLM"/>
    </source>
</evidence>
<dbReference type="Pfam" id="PF00067">
    <property type="entry name" value="p450"/>
    <property type="match status" value="2"/>
</dbReference>
<keyword evidence="7" id="KW-1185">Reference proteome</keyword>
<evidence type="ECO:0000256" key="1">
    <source>
        <dbReference type="ARBA" id="ARBA00022723"/>
    </source>
</evidence>
<feature type="compositionally biased region" description="Basic residues" evidence="5">
    <location>
        <begin position="36"/>
        <end position="45"/>
    </location>
</feature>
<name>A0A383W138_TETOB</name>
<reference evidence="6 7" key="1">
    <citation type="submission" date="2016-10" db="EMBL/GenBank/DDBJ databases">
        <authorList>
            <person name="Cai Z."/>
        </authorList>
    </citation>
    <scope>NUCLEOTIDE SEQUENCE [LARGE SCALE GENOMIC DNA]</scope>
</reference>
<dbReference type="InterPro" id="IPR002401">
    <property type="entry name" value="Cyt_P450_E_grp-I"/>
</dbReference>
<dbReference type="STRING" id="3088.A0A383W138"/>
<dbReference type="GO" id="GO:0020037">
    <property type="term" value="F:heme binding"/>
    <property type="evidence" value="ECO:0007669"/>
    <property type="project" value="InterPro"/>
</dbReference>
<protein>
    <recommendedName>
        <fullName evidence="8">Cytochrome P450</fullName>
    </recommendedName>
</protein>
<keyword evidence="2 3" id="KW-0408">Iron</keyword>
<dbReference type="InterPro" id="IPR036396">
    <property type="entry name" value="Cyt_P450_sf"/>
</dbReference>
<dbReference type="Proteomes" id="UP000256970">
    <property type="component" value="Unassembled WGS sequence"/>
</dbReference>
<comment type="cofactor">
    <cofactor evidence="3">
        <name>heme</name>
        <dbReference type="ChEBI" id="CHEBI:30413"/>
    </cofactor>
</comment>
<dbReference type="PRINTS" id="PR00385">
    <property type="entry name" value="P450"/>
</dbReference>
<gene>
    <name evidence="6" type="ORF">BQ4739_LOCUS11348</name>
</gene>
<feature type="region of interest" description="Disordered" evidence="5">
    <location>
        <begin position="1"/>
        <end position="21"/>
    </location>
</feature>
<dbReference type="PANTHER" id="PTHR24286:SF380">
    <property type="entry name" value="PH DOMAIN-CONTAINING PROTEIN"/>
    <property type="match status" value="1"/>
</dbReference>
<dbReference type="SUPFAM" id="SSF48264">
    <property type="entry name" value="Cytochrome P450"/>
    <property type="match status" value="2"/>
</dbReference>
<dbReference type="PRINTS" id="PR00463">
    <property type="entry name" value="EP450I"/>
</dbReference>
<dbReference type="InterPro" id="IPR001128">
    <property type="entry name" value="Cyt_P450"/>
</dbReference>
<accession>A0A383W138</accession>
<dbReference type="GO" id="GO:0004497">
    <property type="term" value="F:monooxygenase activity"/>
    <property type="evidence" value="ECO:0007669"/>
    <property type="project" value="UniProtKB-KW"/>
</dbReference>
<evidence type="ECO:0000256" key="5">
    <source>
        <dbReference type="SAM" id="MobiDB-lite"/>
    </source>
</evidence>